<organism evidence="1 2">
    <name type="scientific">Kibdelosporangium lantanae</name>
    <dbReference type="NCBI Taxonomy" id="1497396"/>
    <lineage>
        <taxon>Bacteria</taxon>
        <taxon>Bacillati</taxon>
        <taxon>Actinomycetota</taxon>
        <taxon>Actinomycetes</taxon>
        <taxon>Pseudonocardiales</taxon>
        <taxon>Pseudonocardiaceae</taxon>
        <taxon>Kibdelosporangium</taxon>
    </lineage>
</organism>
<dbReference type="Pfam" id="PF04978">
    <property type="entry name" value="MST"/>
    <property type="match status" value="1"/>
</dbReference>
<evidence type="ECO:0000313" key="2">
    <source>
        <dbReference type="Proteomes" id="UP001597045"/>
    </source>
</evidence>
<name>A0ABW3M624_9PSEU</name>
<dbReference type="SUPFAM" id="SSF109854">
    <property type="entry name" value="DinB/YfiT-like putative metalloenzymes"/>
    <property type="match status" value="1"/>
</dbReference>
<accession>A0ABW3M624</accession>
<proteinExistence type="predicted"/>
<dbReference type="Gene3D" id="1.20.120.450">
    <property type="entry name" value="dinb family like domain"/>
    <property type="match status" value="1"/>
</dbReference>
<dbReference type="InterPro" id="IPR007061">
    <property type="entry name" value="MST-like"/>
</dbReference>
<dbReference type="Proteomes" id="UP001597045">
    <property type="component" value="Unassembled WGS sequence"/>
</dbReference>
<keyword evidence="2" id="KW-1185">Reference proteome</keyword>
<dbReference type="InterPro" id="IPR034660">
    <property type="entry name" value="DinB/YfiT-like"/>
</dbReference>
<reference evidence="2" key="1">
    <citation type="journal article" date="2019" name="Int. J. Syst. Evol. Microbiol.">
        <title>The Global Catalogue of Microorganisms (GCM) 10K type strain sequencing project: providing services to taxonomists for standard genome sequencing and annotation.</title>
        <authorList>
            <consortium name="The Broad Institute Genomics Platform"/>
            <consortium name="The Broad Institute Genome Sequencing Center for Infectious Disease"/>
            <person name="Wu L."/>
            <person name="Ma J."/>
        </authorList>
    </citation>
    <scope>NUCLEOTIDE SEQUENCE [LARGE SCALE GENOMIC DNA]</scope>
    <source>
        <strain evidence="2">JCM 31486</strain>
    </source>
</reference>
<comment type="caution">
    <text evidence="1">The sequence shown here is derived from an EMBL/GenBank/DDBJ whole genome shotgun (WGS) entry which is preliminary data.</text>
</comment>
<dbReference type="EMBL" id="JBHTIS010000321">
    <property type="protein sequence ID" value="MFD1045508.1"/>
    <property type="molecule type" value="Genomic_DNA"/>
</dbReference>
<evidence type="ECO:0000313" key="1">
    <source>
        <dbReference type="EMBL" id="MFD1045508.1"/>
    </source>
</evidence>
<gene>
    <name evidence="1" type="ORF">ACFQ1S_07905</name>
</gene>
<protein>
    <submittedName>
        <fullName evidence="1">DinB family protein</fullName>
    </submittedName>
</protein>
<sequence length="198" mass="22336">MSEFTGIAHDLHRYLQESRESLVASLDGLTEYDIRRPMTPTATNLLGLVKHLVGIEFGYLGDSVGRPAPVVLPWVEDGTIWDGADMWATADETREELVGLYKTAWKHSDESIGELPLDAPAEVAWWPEEKRRTTFRDVLVRTVAETAHHAGHADIVREMIDGRGGRDHDDTGGQEWWDRFTEQVKSAADHYRPTSRGE</sequence>